<keyword evidence="2" id="KW-1185">Reference proteome</keyword>
<accession>W4PYI0</accession>
<dbReference type="PANTHER" id="PTHR48098">
    <property type="entry name" value="ENTEROCHELIN ESTERASE-RELATED"/>
    <property type="match status" value="1"/>
</dbReference>
<gene>
    <name evidence="1" type="ORF">JCM9140_739</name>
</gene>
<dbReference type="OrthoDB" id="9803578at2"/>
<evidence type="ECO:0000313" key="2">
    <source>
        <dbReference type="Proteomes" id="UP000018890"/>
    </source>
</evidence>
<organism evidence="1 2">
    <name type="scientific">Halalkalibacter wakoensis JCM 9140</name>
    <dbReference type="NCBI Taxonomy" id="1236970"/>
    <lineage>
        <taxon>Bacteria</taxon>
        <taxon>Bacillati</taxon>
        <taxon>Bacillota</taxon>
        <taxon>Bacilli</taxon>
        <taxon>Bacillales</taxon>
        <taxon>Bacillaceae</taxon>
        <taxon>Halalkalibacter</taxon>
    </lineage>
</organism>
<dbReference type="InterPro" id="IPR000801">
    <property type="entry name" value="Esterase-like"/>
</dbReference>
<dbReference type="RefSeq" id="WP_034742299.1">
    <property type="nucleotide sequence ID" value="NZ_BAUT01000004.1"/>
</dbReference>
<dbReference type="Pfam" id="PF00756">
    <property type="entry name" value="Esterase"/>
    <property type="match status" value="1"/>
</dbReference>
<dbReference type="InterPro" id="IPR050583">
    <property type="entry name" value="Mycobacterial_A85_antigen"/>
</dbReference>
<dbReference type="Proteomes" id="UP000018890">
    <property type="component" value="Unassembled WGS sequence"/>
</dbReference>
<dbReference type="PANTHER" id="PTHR48098:SF3">
    <property type="entry name" value="IRON(III) ENTEROBACTIN ESTERASE"/>
    <property type="match status" value="1"/>
</dbReference>
<evidence type="ECO:0000313" key="1">
    <source>
        <dbReference type="EMBL" id="GAE24787.1"/>
    </source>
</evidence>
<dbReference type="EMBL" id="BAUT01000004">
    <property type="protein sequence ID" value="GAE24787.1"/>
    <property type="molecule type" value="Genomic_DNA"/>
</dbReference>
<dbReference type="AlphaFoldDB" id="W4PYI0"/>
<protein>
    <submittedName>
        <fullName evidence="1">Putative acetyl esterase YjcH</fullName>
    </submittedName>
</protein>
<name>W4PYI0_9BACI</name>
<comment type="caution">
    <text evidence="1">The sequence shown here is derived from an EMBL/GenBank/DDBJ whole genome shotgun (WGS) entry which is preliminary data.</text>
</comment>
<dbReference type="STRING" id="1236970.JCM9140_739"/>
<reference evidence="1" key="1">
    <citation type="journal article" date="2014" name="Genome Announc.">
        <title>Draft Genome Sequences of Three Alkaliphilic Bacillus Strains, Bacillus wakoensis JCM 9140T, Bacillus akibai JCM 9157T, and Bacillus hemicellulosilyticus JCM 9152T.</title>
        <authorList>
            <person name="Yuki M."/>
            <person name="Oshima K."/>
            <person name="Suda W."/>
            <person name="Oshida Y."/>
            <person name="Kitamura K."/>
            <person name="Iida T."/>
            <person name="Hattori M."/>
            <person name="Ohkuma M."/>
        </authorList>
    </citation>
    <scope>NUCLEOTIDE SEQUENCE [LARGE SCALE GENOMIC DNA]</scope>
    <source>
        <strain evidence="1">JCM 9140</strain>
    </source>
</reference>
<dbReference type="InterPro" id="IPR029058">
    <property type="entry name" value="AB_hydrolase_fold"/>
</dbReference>
<dbReference type="Gene3D" id="3.40.50.1820">
    <property type="entry name" value="alpha/beta hydrolase"/>
    <property type="match status" value="1"/>
</dbReference>
<sequence length="243" mass="27925">MSYRSLEGMISERSIQSKELQEEISLLVYTPPNFTPLQSYDVLICQDGHDYFQLGRIPRQLEQLIDEGEVRETIIVAVPYPSVAERRKRYHPNGEKVDAYVRFLAHELVPFIDHNFPTHQLASSRTLAGDSLAGTVSLLTALQYPNLFGQVMMHSPYVNDKVLTTVASYEKNENLSIYHVIGKKETNVKTTDGQVLDFVTPNRELYALLKKMPFSYTYEEFDGDHTWTYWQKDLPRGLTTLLA</sequence>
<proteinExistence type="predicted"/>
<dbReference type="SUPFAM" id="SSF53474">
    <property type="entry name" value="alpha/beta-Hydrolases"/>
    <property type="match status" value="1"/>
</dbReference>